<dbReference type="PANTHER" id="PTHR32060">
    <property type="entry name" value="TAIL-SPECIFIC PROTEASE"/>
    <property type="match status" value="1"/>
</dbReference>
<dbReference type="InterPro" id="IPR004447">
    <property type="entry name" value="Peptidase_S41A"/>
</dbReference>
<feature type="domain" description="PDZ" evidence="6">
    <location>
        <begin position="94"/>
        <end position="176"/>
    </location>
</feature>
<evidence type="ECO:0000259" key="6">
    <source>
        <dbReference type="PROSITE" id="PS50106"/>
    </source>
</evidence>
<dbReference type="GO" id="GO:0006508">
    <property type="term" value="P:proteolysis"/>
    <property type="evidence" value="ECO:0007669"/>
    <property type="project" value="UniProtKB-KW"/>
</dbReference>
<keyword evidence="4 5" id="KW-0720">Serine protease</keyword>
<protein>
    <submittedName>
        <fullName evidence="7">S41 family peptidase</fullName>
    </submittedName>
</protein>
<accession>A0A9D1J478</accession>
<reference evidence="7" key="1">
    <citation type="submission" date="2020-10" db="EMBL/GenBank/DDBJ databases">
        <authorList>
            <person name="Gilroy R."/>
        </authorList>
    </citation>
    <scope>NUCLEOTIDE SEQUENCE</scope>
    <source>
        <strain evidence="7">CHK189-12415</strain>
    </source>
</reference>
<dbReference type="EMBL" id="DVHA01000071">
    <property type="protein sequence ID" value="HIR60352.1"/>
    <property type="molecule type" value="Genomic_DNA"/>
</dbReference>
<dbReference type="Gene3D" id="3.30.750.44">
    <property type="match status" value="1"/>
</dbReference>
<sequence length="394" mass="42087">MKEGSGFSRRVLAALAAAFMLGSIFTLGGQKLWSLWQGAPSVSPEMAAKIAELEELIDTHYLFDVDAEDAANAAAAGLSDALDQYSIYRTPEEYEAFQDHNNGDMCGIGITVSQYEEDALTVLYLSDGSPAEGILEAGDEIVAVEGQQVAEAGYQQAVSLVRGTAGTDVRLTVRRGDEIFDATVTRADIVDTGIHGEIYGNIGYVKVSAFNNATPEAFYNTVYDQIDAGVEGLVFDLRGNGGGLLTSVTGMLDFLLPEGDLVSRTDKEGKTTVMYTSGASCIDLPMAVLVNGSTASAAELFACDLQEYGVAVVVGTQTYGKGVMQTTYELSDGSSLTLTTDYYNPMSGQNYNGEGVTPDIVVEMTEEEQENYRLLDPERDPQLKAALEALGWTA</sequence>
<dbReference type="InterPro" id="IPR041489">
    <property type="entry name" value="PDZ_6"/>
</dbReference>
<dbReference type="Proteomes" id="UP000824241">
    <property type="component" value="Unassembled WGS sequence"/>
</dbReference>
<evidence type="ECO:0000313" key="8">
    <source>
        <dbReference type="Proteomes" id="UP000824241"/>
    </source>
</evidence>
<evidence type="ECO:0000313" key="7">
    <source>
        <dbReference type="EMBL" id="HIR60352.1"/>
    </source>
</evidence>
<name>A0A9D1J478_9FIRM</name>
<comment type="similarity">
    <text evidence="1 5">Belongs to the peptidase S41A family.</text>
</comment>
<dbReference type="GO" id="GO:0004175">
    <property type="term" value="F:endopeptidase activity"/>
    <property type="evidence" value="ECO:0007669"/>
    <property type="project" value="TreeGrafter"/>
</dbReference>
<gene>
    <name evidence="7" type="ORF">IAB37_02090</name>
</gene>
<dbReference type="InterPro" id="IPR036034">
    <property type="entry name" value="PDZ_sf"/>
</dbReference>
<dbReference type="InterPro" id="IPR029045">
    <property type="entry name" value="ClpP/crotonase-like_dom_sf"/>
</dbReference>
<dbReference type="SMART" id="SM00228">
    <property type="entry name" value="PDZ"/>
    <property type="match status" value="1"/>
</dbReference>
<evidence type="ECO:0000256" key="4">
    <source>
        <dbReference type="ARBA" id="ARBA00022825"/>
    </source>
</evidence>
<dbReference type="PANTHER" id="PTHR32060:SF30">
    <property type="entry name" value="CARBOXY-TERMINAL PROCESSING PROTEASE CTPA"/>
    <property type="match status" value="1"/>
</dbReference>
<keyword evidence="2 5" id="KW-0645">Protease</keyword>
<evidence type="ECO:0000256" key="1">
    <source>
        <dbReference type="ARBA" id="ARBA00009179"/>
    </source>
</evidence>
<keyword evidence="3 5" id="KW-0378">Hydrolase</keyword>
<proteinExistence type="inferred from homology"/>
<organism evidence="7 8">
    <name type="scientific">Candidatus Faecivivens stercoravium</name>
    <dbReference type="NCBI Taxonomy" id="2840803"/>
    <lineage>
        <taxon>Bacteria</taxon>
        <taxon>Bacillati</taxon>
        <taxon>Bacillota</taxon>
        <taxon>Clostridia</taxon>
        <taxon>Eubacteriales</taxon>
        <taxon>Oscillospiraceae</taxon>
        <taxon>Oscillospiraceae incertae sedis</taxon>
        <taxon>Candidatus Faecivivens</taxon>
    </lineage>
</organism>
<evidence type="ECO:0000256" key="5">
    <source>
        <dbReference type="RuleBase" id="RU004404"/>
    </source>
</evidence>
<dbReference type="SUPFAM" id="SSF50156">
    <property type="entry name" value="PDZ domain-like"/>
    <property type="match status" value="1"/>
</dbReference>
<dbReference type="InterPro" id="IPR001478">
    <property type="entry name" value="PDZ"/>
</dbReference>
<dbReference type="Pfam" id="PF03572">
    <property type="entry name" value="Peptidase_S41"/>
    <property type="match status" value="1"/>
</dbReference>
<dbReference type="NCBIfam" id="TIGR00225">
    <property type="entry name" value="prc"/>
    <property type="match status" value="1"/>
</dbReference>
<evidence type="ECO:0000256" key="3">
    <source>
        <dbReference type="ARBA" id="ARBA00022801"/>
    </source>
</evidence>
<evidence type="ECO:0000256" key="2">
    <source>
        <dbReference type="ARBA" id="ARBA00022670"/>
    </source>
</evidence>
<dbReference type="GO" id="GO:0030288">
    <property type="term" value="C:outer membrane-bounded periplasmic space"/>
    <property type="evidence" value="ECO:0007669"/>
    <property type="project" value="TreeGrafter"/>
</dbReference>
<dbReference type="Gene3D" id="2.30.42.10">
    <property type="match status" value="1"/>
</dbReference>
<dbReference type="AlphaFoldDB" id="A0A9D1J478"/>
<dbReference type="CDD" id="cd07560">
    <property type="entry name" value="Peptidase_S41_CPP"/>
    <property type="match status" value="1"/>
</dbReference>
<dbReference type="PROSITE" id="PS50106">
    <property type="entry name" value="PDZ"/>
    <property type="match status" value="1"/>
</dbReference>
<reference evidence="7" key="2">
    <citation type="journal article" date="2021" name="PeerJ">
        <title>Extensive microbial diversity within the chicken gut microbiome revealed by metagenomics and culture.</title>
        <authorList>
            <person name="Gilroy R."/>
            <person name="Ravi A."/>
            <person name="Getino M."/>
            <person name="Pursley I."/>
            <person name="Horton D.L."/>
            <person name="Alikhan N.F."/>
            <person name="Baker D."/>
            <person name="Gharbi K."/>
            <person name="Hall N."/>
            <person name="Watson M."/>
            <person name="Adriaenssens E.M."/>
            <person name="Foster-Nyarko E."/>
            <person name="Jarju S."/>
            <person name="Secka A."/>
            <person name="Antonio M."/>
            <person name="Oren A."/>
            <person name="Chaudhuri R.R."/>
            <person name="La Ragione R."/>
            <person name="Hildebrand F."/>
            <person name="Pallen M.J."/>
        </authorList>
    </citation>
    <scope>NUCLEOTIDE SEQUENCE</scope>
    <source>
        <strain evidence="7">CHK189-12415</strain>
    </source>
</reference>
<dbReference type="Gene3D" id="3.90.226.10">
    <property type="entry name" value="2-enoyl-CoA Hydratase, Chain A, domain 1"/>
    <property type="match status" value="1"/>
</dbReference>
<dbReference type="CDD" id="cd06782">
    <property type="entry name" value="cpPDZ_CPP-like"/>
    <property type="match status" value="1"/>
</dbReference>
<dbReference type="GO" id="GO:0008236">
    <property type="term" value="F:serine-type peptidase activity"/>
    <property type="evidence" value="ECO:0007669"/>
    <property type="project" value="UniProtKB-KW"/>
</dbReference>
<dbReference type="SMART" id="SM00245">
    <property type="entry name" value="TSPc"/>
    <property type="match status" value="1"/>
</dbReference>
<dbReference type="Pfam" id="PF17820">
    <property type="entry name" value="PDZ_6"/>
    <property type="match status" value="1"/>
</dbReference>
<dbReference type="SUPFAM" id="SSF52096">
    <property type="entry name" value="ClpP/crotonase"/>
    <property type="match status" value="1"/>
</dbReference>
<dbReference type="GO" id="GO:0007165">
    <property type="term" value="P:signal transduction"/>
    <property type="evidence" value="ECO:0007669"/>
    <property type="project" value="TreeGrafter"/>
</dbReference>
<comment type="caution">
    <text evidence="7">The sequence shown here is derived from an EMBL/GenBank/DDBJ whole genome shotgun (WGS) entry which is preliminary data.</text>
</comment>
<dbReference type="InterPro" id="IPR005151">
    <property type="entry name" value="Tail-specific_protease"/>
</dbReference>